<evidence type="ECO:0000256" key="15">
    <source>
        <dbReference type="HAMAP-Rule" id="MF_00103"/>
    </source>
</evidence>
<dbReference type="InterPro" id="IPR035937">
    <property type="entry name" value="FPG_N"/>
</dbReference>
<evidence type="ECO:0000256" key="4">
    <source>
        <dbReference type="ARBA" id="ARBA00022723"/>
    </source>
</evidence>
<dbReference type="EMBL" id="JBHTBR010000005">
    <property type="protein sequence ID" value="MFC7292430.1"/>
    <property type="molecule type" value="Genomic_DNA"/>
</dbReference>
<dbReference type="Pfam" id="PF01149">
    <property type="entry name" value="Fapy_DNA_glyco"/>
    <property type="match status" value="1"/>
</dbReference>
<evidence type="ECO:0000256" key="10">
    <source>
        <dbReference type="ARBA" id="ARBA00023204"/>
    </source>
</evidence>
<keyword evidence="7 15" id="KW-0378">Hydrolase</keyword>
<evidence type="ECO:0000313" key="18">
    <source>
        <dbReference type="EMBL" id="MFC7292430.1"/>
    </source>
</evidence>
<dbReference type="InterPro" id="IPR010979">
    <property type="entry name" value="Ribosomal_uS13-like_H2TH"/>
</dbReference>
<organism evidence="18 19">
    <name type="scientific">Hirschia litorea</name>
    <dbReference type="NCBI Taxonomy" id="1199156"/>
    <lineage>
        <taxon>Bacteria</taxon>
        <taxon>Pseudomonadati</taxon>
        <taxon>Pseudomonadota</taxon>
        <taxon>Alphaproteobacteria</taxon>
        <taxon>Hyphomonadales</taxon>
        <taxon>Hyphomonadaceae</taxon>
        <taxon>Hirschia</taxon>
    </lineage>
</organism>
<keyword evidence="8 15" id="KW-0862">Zinc</keyword>
<feature type="active site" description="Proton donor" evidence="15">
    <location>
        <position position="3"/>
    </location>
</feature>
<keyword evidence="13 15" id="KW-0326">Glycosidase</keyword>
<comment type="catalytic activity">
    <reaction evidence="1 15">
        <text>Hydrolysis of DNA containing ring-opened 7-methylguanine residues, releasing 2,6-diamino-4-hydroxy-5-(N-methyl)formamidopyrimidine.</text>
        <dbReference type="EC" id="3.2.2.23"/>
    </reaction>
</comment>
<dbReference type="PANTHER" id="PTHR22993">
    <property type="entry name" value="FORMAMIDOPYRIMIDINE-DNA GLYCOSYLASE"/>
    <property type="match status" value="1"/>
</dbReference>
<comment type="catalytic activity">
    <reaction evidence="14 15">
        <text>2'-deoxyribonucleotide-(2'-deoxyribose 5'-phosphate)-2'-deoxyribonucleotide-DNA = a 3'-end 2'-deoxyribonucleotide-(2,3-dehydro-2,3-deoxyribose 5'-phosphate)-DNA + a 5'-end 5'-phospho-2'-deoxyribonucleoside-DNA + H(+)</text>
        <dbReference type="Rhea" id="RHEA:66592"/>
        <dbReference type="Rhea" id="RHEA-COMP:13180"/>
        <dbReference type="Rhea" id="RHEA-COMP:16897"/>
        <dbReference type="Rhea" id="RHEA-COMP:17067"/>
        <dbReference type="ChEBI" id="CHEBI:15378"/>
        <dbReference type="ChEBI" id="CHEBI:136412"/>
        <dbReference type="ChEBI" id="CHEBI:157695"/>
        <dbReference type="ChEBI" id="CHEBI:167181"/>
        <dbReference type="EC" id="4.2.99.18"/>
    </reaction>
</comment>
<evidence type="ECO:0000256" key="1">
    <source>
        <dbReference type="ARBA" id="ARBA00001668"/>
    </source>
</evidence>
<dbReference type="SMART" id="SM01232">
    <property type="entry name" value="H2TH"/>
    <property type="match status" value="1"/>
</dbReference>
<keyword evidence="19" id="KW-1185">Reference proteome</keyword>
<evidence type="ECO:0000256" key="14">
    <source>
        <dbReference type="ARBA" id="ARBA00044632"/>
    </source>
</evidence>
<evidence type="ECO:0000256" key="5">
    <source>
        <dbReference type="ARBA" id="ARBA00022763"/>
    </source>
</evidence>
<protein>
    <recommendedName>
        <fullName evidence="15">Formamidopyrimidine-DNA glycosylase</fullName>
        <shortName evidence="15">Fapy-DNA glycosylase</shortName>
        <ecNumber evidence="15">3.2.2.23</ecNumber>
    </recommendedName>
    <alternativeName>
        <fullName evidence="15">DNA-(apurinic or apyrimidinic site) lyase MutM</fullName>
        <shortName evidence="15">AP lyase MutM</shortName>
        <ecNumber evidence="15">4.2.99.18</ecNumber>
    </alternativeName>
</protein>
<dbReference type="Gene3D" id="3.20.190.10">
    <property type="entry name" value="MutM-like, N-terminal"/>
    <property type="match status" value="1"/>
</dbReference>
<name>A0ABW2INN9_9PROT</name>
<reference evidence="19" key="1">
    <citation type="journal article" date="2019" name="Int. J. Syst. Evol. Microbiol.">
        <title>The Global Catalogue of Microorganisms (GCM) 10K type strain sequencing project: providing services to taxonomists for standard genome sequencing and annotation.</title>
        <authorList>
            <consortium name="The Broad Institute Genomics Platform"/>
            <consortium name="The Broad Institute Genome Sequencing Center for Infectious Disease"/>
            <person name="Wu L."/>
            <person name="Ma J."/>
        </authorList>
    </citation>
    <scope>NUCLEOTIDE SEQUENCE [LARGE SCALE GENOMIC DNA]</scope>
    <source>
        <strain evidence="19">CCUG 51308</strain>
    </source>
</reference>
<keyword evidence="11 15" id="KW-0456">Lyase</keyword>
<feature type="active site" description="Schiff-base intermediate with DNA" evidence="15">
    <location>
        <position position="2"/>
    </location>
</feature>
<sequence>MPELPEVETVRRGLSPAMEGRAIERVELRRADLRFPFADRFAERLKGVRIERLGRRAKFLMAQLSSGEVLTMHLGMTGRFSIEGKGFEAFAHSVSNNVIHDHVVFHMEGGVTVTFNDPRRFGFMELYGVGEAEKSKRFAELGPEPLSNSFSSAYLSEILKNKSSPIKSALLDQRIVAGLGNIYVCEALFRSGISPVRKSSTIAGKRAEKLVPVIKDVIREAIDAGGSSISDFAQTDGKLGYFQHSFLVYGQEGKACKICDTPIMRISQSGRSTFYCTNCQK</sequence>
<feature type="binding site" evidence="15">
    <location>
        <position position="162"/>
    </location>
    <ligand>
        <name>DNA</name>
        <dbReference type="ChEBI" id="CHEBI:16991"/>
    </ligand>
</feature>
<keyword evidence="4 15" id="KW-0479">Metal-binding</keyword>
<comment type="subunit">
    <text evidence="3 15">Monomer.</text>
</comment>
<feature type="binding site" evidence="15">
    <location>
        <position position="100"/>
    </location>
    <ligand>
        <name>DNA</name>
        <dbReference type="ChEBI" id="CHEBI:16991"/>
    </ligand>
</feature>
<evidence type="ECO:0000256" key="13">
    <source>
        <dbReference type="ARBA" id="ARBA00023295"/>
    </source>
</evidence>
<dbReference type="Pfam" id="PF06831">
    <property type="entry name" value="H2TH"/>
    <property type="match status" value="1"/>
</dbReference>
<evidence type="ECO:0000256" key="6">
    <source>
        <dbReference type="ARBA" id="ARBA00022771"/>
    </source>
</evidence>
<accession>A0ABW2INN9</accession>
<dbReference type="InterPro" id="IPR015886">
    <property type="entry name" value="H2TH_FPG"/>
</dbReference>
<feature type="domain" description="Formamidopyrimidine-DNA glycosylase catalytic" evidence="17">
    <location>
        <begin position="2"/>
        <end position="122"/>
    </location>
</feature>
<dbReference type="SMART" id="SM00898">
    <property type="entry name" value="Fapy_DNA_glyco"/>
    <property type="match status" value="1"/>
</dbReference>
<feature type="active site" description="Proton donor; for delta-elimination activity" evidence="15">
    <location>
        <position position="271"/>
    </location>
</feature>
<gene>
    <name evidence="15 18" type="primary">mutM</name>
    <name evidence="15" type="synonym">fpg</name>
    <name evidence="18" type="ORF">ACFQS8_12440</name>
</gene>
<dbReference type="SUPFAM" id="SSF57716">
    <property type="entry name" value="Glucocorticoid receptor-like (DNA-binding domain)"/>
    <property type="match status" value="1"/>
</dbReference>
<dbReference type="InterPro" id="IPR012319">
    <property type="entry name" value="FPG_cat"/>
</dbReference>
<dbReference type="InterPro" id="IPR010663">
    <property type="entry name" value="Znf_FPG/IleRS"/>
</dbReference>
<dbReference type="Proteomes" id="UP001596492">
    <property type="component" value="Unassembled WGS sequence"/>
</dbReference>
<dbReference type="PANTHER" id="PTHR22993:SF9">
    <property type="entry name" value="FORMAMIDOPYRIMIDINE-DNA GLYCOSYLASE"/>
    <property type="match status" value="1"/>
</dbReference>
<dbReference type="SUPFAM" id="SSF81624">
    <property type="entry name" value="N-terminal domain of MutM-like DNA repair proteins"/>
    <property type="match status" value="1"/>
</dbReference>
<dbReference type="CDD" id="cd08966">
    <property type="entry name" value="EcFpg-like_N"/>
    <property type="match status" value="1"/>
</dbReference>
<dbReference type="GO" id="GO:0140078">
    <property type="term" value="F:class I DNA-(apurinic or apyrimidinic site) endonuclease activity"/>
    <property type="evidence" value="ECO:0007669"/>
    <property type="project" value="UniProtKB-EC"/>
</dbReference>
<evidence type="ECO:0000256" key="12">
    <source>
        <dbReference type="ARBA" id="ARBA00023268"/>
    </source>
</evidence>
<feature type="domain" description="FPG-type" evidence="16">
    <location>
        <begin position="247"/>
        <end position="281"/>
    </location>
</feature>
<comment type="similarity">
    <text evidence="2 15">Belongs to the FPG family.</text>
</comment>
<dbReference type="EC" id="3.2.2.23" evidence="15"/>
<dbReference type="EC" id="4.2.99.18" evidence="15"/>
<evidence type="ECO:0000256" key="11">
    <source>
        <dbReference type="ARBA" id="ARBA00023239"/>
    </source>
</evidence>
<dbReference type="Gene3D" id="1.10.8.50">
    <property type="match status" value="1"/>
</dbReference>
<dbReference type="NCBIfam" id="TIGR00577">
    <property type="entry name" value="fpg"/>
    <property type="match status" value="1"/>
</dbReference>
<comment type="cofactor">
    <cofactor evidence="15">
        <name>Zn(2+)</name>
        <dbReference type="ChEBI" id="CHEBI:29105"/>
    </cofactor>
    <text evidence="15">Binds 1 zinc ion per subunit.</text>
</comment>
<dbReference type="SUPFAM" id="SSF46946">
    <property type="entry name" value="S13-like H2TH domain"/>
    <property type="match status" value="1"/>
</dbReference>
<evidence type="ECO:0000256" key="2">
    <source>
        <dbReference type="ARBA" id="ARBA00009409"/>
    </source>
</evidence>
<evidence type="ECO:0000256" key="7">
    <source>
        <dbReference type="ARBA" id="ARBA00022801"/>
    </source>
</evidence>
<evidence type="ECO:0000256" key="3">
    <source>
        <dbReference type="ARBA" id="ARBA00011245"/>
    </source>
</evidence>
<keyword evidence="9 15" id="KW-0238">DNA-binding</keyword>
<comment type="caution">
    <text evidence="18">The sequence shown here is derived from an EMBL/GenBank/DDBJ whole genome shotgun (WGS) entry which is preliminary data.</text>
</comment>
<keyword evidence="5 15" id="KW-0227">DNA damage</keyword>
<dbReference type="Pfam" id="PF06827">
    <property type="entry name" value="zf-FPG_IleRS"/>
    <property type="match status" value="1"/>
</dbReference>
<evidence type="ECO:0000256" key="8">
    <source>
        <dbReference type="ARBA" id="ARBA00022833"/>
    </source>
</evidence>
<dbReference type="GO" id="GO:0008534">
    <property type="term" value="F:oxidized purine nucleobase lesion DNA N-glycosylase activity"/>
    <property type="evidence" value="ECO:0007669"/>
    <property type="project" value="UniProtKB-EC"/>
</dbReference>
<dbReference type="PROSITE" id="PS51066">
    <property type="entry name" value="ZF_FPG_2"/>
    <property type="match status" value="1"/>
</dbReference>
<dbReference type="InterPro" id="IPR000214">
    <property type="entry name" value="Znf_DNA_glyclase/AP_lyase"/>
</dbReference>
<dbReference type="InterPro" id="IPR020629">
    <property type="entry name" value="FPG_Glyclase"/>
</dbReference>
<feature type="active site" description="Proton donor; for beta-elimination activity" evidence="15">
    <location>
        <position position="58"/>
    </location>
</feature>
<dbReference type="HAMAP" id="MF_00103">
    <property type="entry name" value="Fapy_DNA_glycosyl"/>
    <property type="match status" value="1"/>
</dbReference>
<feature type="binding site" evidence="15">
    <location>
        <position position="119"/>
    </location>
    <ligand>
        <name>DNA</name>
        <dbReference type="ChEBI" id="CHEBI:16991"/>
    </ligand>
</feature>
<evidence type="ECO:0000259" key="17">
    <source>
        <dbReference type="PROSITE" id="PS51068"/>
    </source>
</evidence>
<evidence type="ECO:0000259" key="16">
    <source>
        <dbReference type="PROSITE" id="PS51066"/>
    </source>
</evidence>
<evidence type="ECO:0000256" key="9">
    <source>
        <dbReference type="ARBA" id="ARBA00023125"/>
    </source>
</evidence>
<proteinExistence type="inferred from homology"/>
<keyword evidence="12 15" id="KW-0511">Multifunctional enzyme</keyword>
<keyword evidence="6 15" id="KW-0863">Zinc-finger</keyword>
<dbReference type="RefSeq" id="WP_382167848.1">
    <property type="nucleotide sequence ID" value="NZ_JBHTBR010000005.1"/>
</dbReference>
<dbReference type="PROSITE" id="PS51068">
    <property type="entry name" value="FPG_CAT"/>
    <property type="match status" value="1"/>
</dbReference>
<evidence type="ECO:0000313" key="19">
    <source>
        <dbReference type="Proteomes" id="UP001596492"/>
    </source>
</evidence>
<dbReference type="NCBIfam" id="NF002211">
    <property type="entry name" value="PRK01103.1"/>
    <property type="match status" value="1"/>
</dbReference>
<comment type="function">
    <text evidence="15">Involved in base excision repair of DNA damaged by oxidation or by mutagenic agents. Acts as DNA glycosylase that recognizes and removes damaged bases. Has a preference for oxidized purines, such as 7,8-dihydro-8-oxoguanine (8-oxoG). Has AP (apurinic/apyrimidinic) lyase activity and introduces nicks in the DNA strand. Cleaves the DNA backbone by beta-delta elimination to generate a single-strand break at the site of the removed base with both 3'- and 5'-phosphates.</text>
</comment>
<keyword evidence="10 15" id="KW-0234">DNA repair</keyword>